<evidence type="ECO:0000313" key="1">
    <source>
        <dbReference type="EMBL" id="CAG8819220.1"/>
    </source>
</evidence>
<gene>
    <name evidence="1" type="ORF">RPERSI_LOCUS25089</name>
</gene>
<reference evidence="1" key="1">
    <citation type="submission" date="2021-06" db="EMBL/GenBank/DDBJ databases">
        <authorList>
            <person name="Kallberg Y."/>
            <person name="Tangrot J."/>
            <person name="Rosling A."/>
        </authorList>
    </citation>
    <scope>NUCLEOTIDE SEQUENCE</scope>
    <source>
        <strain evidence="1">MA461A</strain>
    </source>
</reference>
<comment type="caution">
    <text evidence="1">The sequence shown here is derived from an EMBL/GenBank/DDBJ whole genome shotgun (WGS) entry which is preliminary data.</text>
</comment>
<accession>A0ACA9S2N9</accession>
<name>A0ACA9S2N9_9GLOM</name>
<dbReference type="Proteomes" id="UP000789920">
    <property type="component" value="Unassembled WGS sequence"/>
</dbReference>
<proteinExistence type="predicted"/>
<dbReference type="EMBL" id="CAJVQC010082014">
    <property type="protein sequence ID" value="CAG8819220.1"/>
    <property type="molecule type" value="Genomic_DNA"/>
</dbReference>
<keyword evidence="2" id="KW-1185">Reference proteome</keyword>
<sequence>FYAFIWLLIAISMILNVISATSNTNSIALIKSAPKHSWNEIVQFNRDYLTFRYGFLTRGSDQYALNKLASAEKRSKSVNFTRSDTFGYYGQVAIGGQKFDVMIDIVGSDLLVPSVDCWSTEVDGILGEDNLLVGGIKSDQIF</sequence>
<organism evidence="1 2">
    <name type="scientific">Racocetra persica</name>
    <dbReference type="NCBI Taxonomy" id="160502"/>
    <lineage>
        <taxon>Eukaryota</taxon>
        <taxon>Fungi</taxon>
        <taxon>Fungi incertae sedis</taxon>
        <taxon>Mucoromycota</taxon>
        <taxon>Glomeromycotina</taxon>
        <taxon>Glomeromycetes</taxon>
        <taxon>Diversisporales</taxon>
        <taxon>Gigasporaceae</taxon>
        <taxon>Racocetra</taxon>
    </lineage>
</organism>
<evidence type="ECO:0000313" key="2">
    <source>
        <dbReference type="Proteomes" id="UP000789920"/>
    </source>
</evidence>
<feature type="non-terminal residue" evidence="1">
    <location>
        <position position="142"/>
    </location>
</feature>
<feature type="non-terminal residue" evidence="1">
    <location>
        <position position="1"/>
    </location>
</feature>
<protein>
    <submittedName>
        <fullName evidence="1">25315_t:CDS:1</fullName>
    </submittedName>
</protein>